<evidence type="ECO:0000313" key="1">
    <source>
        <dbReference type="EMBL" id="ATO44447.1"/>
    </source>
</evidence>
<dbReference type="EMBL" id="CP017697">
    <property type="protein sequence ID" value="ATO44447.1"/>
    <property type="molecule type" value="Genomic_DNA"/>
</dbReference>
<accession>A0A2D1KQN7</accession>
<evidence type="ECO:0000313" key="2">
    <source>
        <dbReference type="Proteomes" id="UP000223559"/>
    </source>
</evidence>
<gene>
    <name evidence="1" type="ORF">LC20004_11285</name>
</gene>
<proteinExistence type="predicted"/>
<sequence length="207" mass="23111">MEYDLAALTKALKHTIKGMNQESADSWVPKFQDIYQVGMGTGISAAFLRYLTEATGVNMRELPTKVPNFAQISKDRTEQVYQKLAAKLADHTSQDYEIMDTRLSGQIMGAKGAKTWAEANASTKSNLTVEDLINVYFYGYQYGFQISFWAGLVEYDFAYKDRKLTQKEGADLAQAAAVAATNEQLQTTLESESALAQVYYYIQNASL</sequence>
<organism evidence="1 2">
    <name type="scientific">Loigolactobacillus coryniformis subsp. torquens DSM 20004 = KCTC 3535</name>
    <dbReference type="NCBI Taxonomy" id="1423822"/>
    <lineage>
        <taxon>Bacteria</taxon>
        <taxon>Bacillati</taxon>
        <taxon>Bacillota</taxon>
        <taxon>Bacilli</taxon>
        <taxon>Lactobacillales</taxon>
        <taxon>Lactobacillaceae</taxon>
        <taxon>Loigolactobacillus</taxon>
    </lineage>
</organism>
<dbReference type="AlphaFoldDB" id="A0A2D1KQN7"/>
<reference evidence="1 2" key="1">
    <citation type="submission" date="2016-10" db="EMBL/GenBank/DDBJ databases">
        <title>The whole genome sequencing and assembly of L. cotyniformis subsp. torquens DSM 20004 strain.</title>
        <authorList>
            <person name="Park M.-K."/>
            <person name="Lee Y.-J."/>
            <person name="Yi H."/>
            <person name="Bahn Y.-S."/>
            <person name="Kim J.F."/>
            <person name="Lee D.-W."/>
        </authorList>
    </citation>
    <scope>NUCLEOTIDE SEQUENCE [LARGE SCALE GENOMIC DNA]</scope>
    <source>
        <strain evidence="1 2">DSM 20004</strain>
    </source>
</reference>
<dbReference type="KEGG" id="lcy:LC20004_11285"/>
<dbReference type="RefSeq" id="WP_010012409.1">
    <property type="nucleotide sequence ID" value="NZ_AEOS01000034.1"/>
</dbReference>
<dbReference type="OrthoDB" id="2293638at2"/>
<dbReference type="Proteomes" id="UP000223559">
    <property type="component" value="Chromosome"/>
</dbReference>
<keyword evidence="2" id="KW-1185">Reference proteome</keyword>
<protein>
    <submittedName>
        <fullName evidence="1">Uncharacterized protein</fullName>
    </submittedName>
</protein>
<name>A0A2D1KQN7_9LACO</name>